<dbReference type="EMBL" id="CP021081">
    <property type="protein sequence ID" value="ASN81515.1"/>
    <property type="molecule type" value="Genomic_DNA"/>
</dbReference>
<reference evidence="1 2" key="1">
    <citation type="submission" date="2017-05" db="EMBL/GenBank/DDBJ databases">
        <title>The complete genome sequence of Deinococcus ficus isolated from the rhizosphere of the Ficus religiosa L. in Taiwan.</title>
        <authorList>
            <person name="Wu K.-M."/>
            <person name="Liao T.-L."/>
            <person name="Liu Y.-M."/>
            <person name="Young C.-C."/>
            <person name="Tsai S.-F."/>
        </authorList>
    </citation>
    <scope>NUCLEOTIDE SEQUENCE [LARGE SCALE GENOMIC DNA]</scope>
    <source>
        <strain evidence="1 2">CC-FR2-10</strain>
    </source>
</reference>
<gene>
    <name evidence="1" type="ORF">DFI_11360</name>
</gene>
<proteinExistence type="predicted"/>
<evidence type="ECO:0000313" key="2">
    <source>
        <dbReference type="Proteomes" id="UP000259030"/>
    </source>
</evidence>
<accession>A0A221SXZ1</accession>
<organism evidence="1 2">
    <name type="scientific">Deinococcus ficus</name>
    <dbReference type="NCBI Taxonomy" id="317577"/>
    <lineage>
        <taxon>Bacteria</taxon>
        <taxon>Thermotogati</taxon>
        <taxon>Deinococcota</taxon>
        <taxon>Deinococci</taxon>
        <taxon>Deinococcales</taxon>
        <taxon>Deinococcaceae</taxon>
        <taxon>Deinococcus</taxon>
    </lineage>
</organism>
<dbReference type="KEGG" id="dfc:DFI_11360"/>
<protein>
    <recommendedName>
        <fullName evidence="3">SprT-like domain-containing protein</fullName>
    </recommendedName>
</protein>
<evidence type="ECO:0000313" key="1">
    <source>
        <dbReference type="EMBL" id="ASN81515.1"/>
    </source>
</evidence>
<dbReference type="RefSeq" id="WP_051307854.1">
    <property type="nucleotide sequence ID" value="NZ_CP021081.1"/>
</dbReference>
<keyword evidence="2" id="KW-1185">Reference proteome</keyword>
<name>A0A221SXZ1_9DEIO</name>
<evidence type="ECO:0008006" key="3">
    <source>
        <dbReference type="Google" id="ProtNLM"/>
    </source>
</evidence>
<sequence>MQSLGREQLEHLIRQWQDLLGLSDWTIRLELVNFTRSHQSGDIKVDPVHKSALLLLSRTPFRDEEETIVHELVHVVLWPLDTVAMDLVEVTGPSGSPAREFAQSSVFRALEPVTEQLARALLAGRGHRGQPVWDTLRADAAARVQGGLAGLHDVP</sequence>
<dbReference type="AlphaFoldDB" id="A0A221SXZ1"/>
<dbReference type="Proteomes" id="UP000259030">
    <property type="component" value="Chromosome"/>
</dbReference>